<dbReference type="EMBL" id="LRBV02000004">
    <property type="status" value="NOT_ANNOTATED_CDS"/>
    <property type="molecule type" value="Genomic_DNA"/>
</dbReference>
<keyword evidence="2" id="KW-1185">Reference proteome</keyword>
<sequence>MSSALDHCPISLRLEERKKFKRYGKNFSFEAIWLKESNCEEVVNSTWEEGAITGSDHPIMQCLDDFYVKLEV</sequence>
<reference evidence="1" key="2">
    <citation type="submission" date="2021-01" db="UniProtKB">
        <authorList>
            <consortium name="EnsemblPlants"/>
        </authorList>
    </citation>
    <scope>IDENTIFICATION</scope>
</reference>
<dbReference type="Gramene" id="QL04p050907:mrna">
    <property type="protein sequence ID" value="QL04p050907:mrna:CDS:1"/>
    <property type="gene ID" value="QL04p050907"/>
</dbReference>
<organism evidence="1 2">
    <name type="scientific">Quercus lobata</name>
    <name type="common">Valley oak</name>
    <dbReference type="NCBI Taxonomy" id="97700"/>
    <lineage>
        <taxon>Eukaryota</taxon>
        <taxon>Viridiplantae</taxon>
        <taxon>Streptophyta</taxon>
        <taxon>Embryophyta</taxon>
        <taxon>Tracheophyta</taxon>
        <taxon>Spermatophyta</taxon>
        <taxon>Magnoliopsida</taxon>
        <taxon>eudicotyledons</taxon>
        <taxon>Gunneridae</taxon>
        <taxon>Pentapetalae</taxon>
        <taxon>rosids</taxon>
        <taxon>fabids</taxon>
        <taxon>Fagales</taxon>
        <taxon>Fagaceae</taxon>
        <taxon>Quercus</taxon>
    </lineage>
</organism>
<evidence type="ECO:0000313" key="1">
    <source>
        <dbReference type="EnsemblPlants" id="QL04p050907:mrna:CDS:1"/>
    </source>
</evidence>
<reference evidence="1 2" key="1">
    <citation type="journal article" date="2016" name="G3 (Bethesda)">
        <title>First Draft Assembly and Annotation of the Genome of a California Endemic Oak Quercus lobata Nee (Fagaceae).</title>
        <authorList>
            <person name="Sork V.L."/>
            <person name="Fitz-Gibbon S.T."/>
            <person name="Puiu D."/>
            <person name="Crepeau M."/>
            <person name="Gugger P.F."/>
            <person name="Sherman R."/>
            <person name="Stevens K."/>
            <person name="Langley C.H."/>
            <person name="Pellegrini M."/>
            <person name="Salzberg S.L."/>
        </authorList>
    </citation>
    <scope>NUCLEOTIDE SEQUENCE [LARGE SCALE GENOMIC DNA]</scope>
    <source>
        <strain evidence="1 2">cv. SW786</strain>
    </source>
</reference>
<dbReference type="EnsemblPlants" id="QL04p050907:mrna">
    <property type="protein sequence ID" value="QL04p050907:mrna:CDS:1"/>
    <property type="gene ID" value="QL04p050907"/>
</dbReference>
<proteinExistence type="predicted"/>
<evidence type="ECO:0000313" key="2">
    <source>
        <dbReference type="Proteomes" id="UP000594261"/>
    </source>
</evidence>
<protein>
    <submittedName>
        <fullName evidence="1">Uncharacterized protein</fullName>
    </submittedName>
</protein>
<dbReference type="AlphaFoldDB" id="A0A7N2R3B3"/>
<accession>A0A7N2R3B3</accession>
<name>A0A7N2R3B3_QUELO</name>
<dbReference type="Proteomes" id="UP000594261">
    <property type="component" value="Chromosome 4"/>
</dbReference>
<dbReference type="InParanoid" id="A0A7N2R3B3"/>